<proteinExistence type="predicted"/>
<dbReference type="Pfam" id="PF22738">
    <property type="entry name" value="NNH7"/>
    <property type="match status" value="1"/>
</dbReference>
<name>A0ABV9W768_9ACTN</name>
<keyword evidence="3" id="KW-1185">Reference proteome</keyword>
<dbReference type="Proteomes" id="UP001595912">
    <property type="component" value="Unassembled WGS sequence"/>
</dbReference>
<gene>
    <name evidence="2" type="ORF">ACFPIJ_42740</name>
</gene>
<evidence type="ECO:0000313" key="3">
    <source>
        <dbReference type="Proteomes" id="UP001595912"/>
    </source>
</evidence>
<dbReference type="InterPro" id="IPR049945">
    <property type="entry name" value="AAA_22"/>
</dbReference>
<dbReference type="SUPFAM" id="SSF52540">
    <property type="entry name" value="P-loop containing nucleoside triphosphate hydrolases"/>
    <property type="match status" value="1"/>
</dbReference>
<accession>A0ABV9W768</accession>
<evidence type="ECO:0000259" key="1">
    <source>
        <dbReference type="SMART" id="SM00382"/>
    </source>
</evidence>
<sequence>MQVDPLTTFRGALQLLGKYDRPVFDALNTLLGGALSATPTYEAVALFGWIDEKDEATRALRVLLDRGKDRLLRTNGSERQQLIAAVHTAIVMSALLNTLRILEERLRDPGPRVLEWLYGAQIPVPSAVQGFDGASPKLAELGDQALAKLRVVGQTLFVPMFLHRYAARYQDLSVDLPEFGIWAVLGEPARARQSIDDLHAGLGQALVEQTAAMRRLARLMECLVGEPETELPFAAAVVYATNGAALDDTILPLEAAAEIPDLVLPTVGRLHQTPRFRATVYSPGAQPAADRWWTDDDPTPVRDDLELFLAGHFAGEDSTRRPLLLLGQPGAGKSLLTRVLAARLPPSSFTVVRVPLRRVDSTAPIHEQIAQAIDVATHGRVTWAELDQASAGTIRVVLLDGFDELLQALPSGRRGYLQEIADFQRLEAALGRPVAVIVTSRTIVADRATIAPGTPMIRLEEFDEHEIGRWVEVWNTSNAAPVDAGRVRPLLQEDALAYRDLVAQPLLLLMLALYNADPATTLEQGLTSPALYERLFRTFLRREVAKLNLGDQADREAERRLWRLTVAAFGMFNRGGLYIMDTELGADLAAFDGVPDGDRTRGQRTVGEFFFVHASEADTHLRGEASRCFEFLHATFGEYLVARHVVRLLDELADTRDGRRVDDDELFALLCHQPLLGRRQVLDFAAGVVEDLADGRWPLIAALLQRLASTVRDRYGTERLRDYRPQRTDRVREIAAYSANLVTLRVYLDSEDAEVPITAFAPERADPLAWWRSTVTIWRAGLDEAGYATVLFGLDVTDRTVHPPDHQFGYEWPVTAAEAFVARRSSRWVPAERPAVSSAQLMVQPAQEFDIRIGEALRGFSFVREGDFSPPGLASWAATATLNEPLDEMFLDETMNGISSGEYDALPGEMGPKVRQWLARTLAMHGRGLDYDSVLAIVRYLIADRGIDLPDLVTVVAGFPELLRDEPSLVTYFRYAGSATKGLFGLLTIAERGADEELAALLHEAGGGSTEHAIGTQALIALVLRLDQAITERGDPSGS</sequence>
<comment type="caution">
    <text evidence="2">The sequence shown here is derived from an EMBL/GenBank/DDBJ whole genome shotgun (WGS) entry which is preliminary data.</text>
</comment>
<protein>
    <submittedName>
        <fullName evidence="2">NACHT domain-containing protein</fullName>
    </submittedName>
</protein>
<reference evidence="3" key="1">
    <citation type="journal article" date="2019" name="Int. J. Syst. Evol. Microbiol.">
        <title>The Global Catalogue of Microorganisms (GCM) 10K type strain sequencing project: providing services to taxonomists for standard genome sequencing and annotation.</title>
        <authorList>
            <consortium name="The Broad Institute Genomics Platform"/>
            <consortium name="The Broad Institute Genome Sequencing Center for Infectious Disease"/>
            <person name="Wu L."/>
            <person name="Ma J."/>
        </authorList>
    </citation>
    <scope>NUCLEOTIDE SEQUENCE [LARGE SCALE GENOMIC DNA]</scope>
    <source>
        <strain evidence="3">CGMCC 4.7152</strain>
    </source>
</reference>
<dbReference type="RefSeq" id="WP_380124512.1">
    <property type="nucleotide sequence ID" value="NZ_JBHSIU010000066.1"/>
</dbReference>
<organism evidence="2 3">
    <name type="scientific">Dactylosporangium cerinum</name>
    <dbReference type="NCBI Taxonomy" id="1434730"/>
    <lineage>
        <taxon>Bacteria</taxon>
        <taxon>Bacillati</taxon>
        <taxon>Actinomycetota</taxon>
        <taxon>Actinomycetes</taxon>
        <taxon>Micromonosporales</taxon>
        <taxon>Micromonosporaceae</taxon>
        <taxon>Dactylosporangium</taxon>
    </lineage>
</organism>
<dbReference type="Pfam" id="PF13401">
    <property type="entry name" value="AAA_22"/>
    <property type="match status" value="1"/>
</dbReference>
<feature type="domain" description="AAA+ ATPase" evidence="1">
    <location>
        <begin position="319"/>
        <end position="463"/>
    </location>
</feature>
<dbReference type="SMART" id="SM00382">
    <property type="entry name" value="AAA"/>
    <property type="match status" value="1"/>
</dbReference>
<dbReference type="InterPro" id="IPR003593">
    <property type="entry name" value="AAA+_ATPase"/>
</dbReference>
<dbReference type="Gene3D" id="3.40.50.300">
    <property type="entry name" value="P-loop containing nucleotide triphosphate hydrolases"/>
    <property type="match status" value="1"/>
</dbReference>
<dbReference type="InterPro" id="IPR027417">
    <property type="entry name" value="P-loop_NTPase"/>
</dbReference>
<evidence type="ECO:0000313" key="2">
    <source>
        <dbReference type="EMBL" id="MFC5004530.1"/>
    </source>
</evidence>
<dbReference type="EMBL" id="JBHSIU010000066">
    <property type="protein sequence ID" value="MFC5004530.1"/>
    <property type="molecule type" value="Genomic_DNA"/>
</dbReference>
<dbReference type="InterPro" id="IPR054567">
    <property type="entry name" value="NNH7"/>
</dbReference>